<evidence type="ECO:0000259" key="3">
    <source>
        <dbReference type="PROSITE" id="PS50883"/>
    </source>
</evidence>
<organism evidence="5 6">
    <name type="scientific">Nautilia profundicola (strain ATCC BAA-1463 / DSM 18972 / AmH)</name>
    <dbReference type="NCBI Taxonomy" id="598659"/>
    <lineage>
        <taxon>Bacteria</taxon>
        <taxon>Pseudomonadati</taxon>
        <taxon>Campylobacterota</taxon>
        <taxon>Epsilonproteobacteria</taxon>
        <taxon>Nautiliales</taxon>
        <taxon>Nautiliaceae</taxon>
        <taxon>Nautilia</taxon>
    </lineage>
</organism>
<gene>
    <name evidence="5" type="ordered locus">NAMH_0890</name>
</gene>
<dbReference type="GO" id="GO:0071111">
    <property type="term" value="F:cyclic-guanylate-specific phosphodiesterase activity"/>
    <property type="evidence" value="ECO:0007669"/>
    <property type="project" value="InterPro"/>
</dbReference>
<evidence type="ECO:0000256" key="2">
    <source>
        <dbReference type="SAM" id="Phobius"/>
    </source>
</evidence>
<feature type="transmembrane region" description="Helical" evidence="2">
    <location>
        <begin position="307"/>
        <end position="329"/>
    </location>
</feature>
<dbReference type="Gene3D" id="3.20.20.450">
    <property type="entry name" value="EAL domain"/>
    <property type="match status" value="1"/>
</dbReference>
<protein>
    <submittedName>
        <fullName evidence="5">Diguanylate cyclase/phosphodiesterase</fullName>
    </submittedName>
</protein>
<dbReference type="eggNOG" id="COG2200">
    <property type="taxonomic scope" value="Bacteria"/>
</dbReference>
<accession>B9L9I5</accession>
<dbReference type="InterPro" id="IPR000160">
    <property type="entry name" value="GGDEF_dom"/>
</dbReference>
<dbReference type="CDD" id="cd01948">
    <property type="entry name" value="EAL"/>
    <property type="match status" value="1"/>
</dbReference>
<dbReference type="SMART" id="SM00052">
    <property type="entry name" value="EAL"/>
    <property type="match status" value="1"/>
</dbReference>
<dbReference type="Proteomes" id="UP000000448">
    <property type="component" value="Chromosome"/>
</dbReference>
<dbReference type="Pfam" id="PF00990">
    <property type="entry name" value="GGDEF"/>
    <property type="match status" value="1"/>
</dbReference>
<dbReference type="CDD" id="cd01949">
    <property type="entry name" value="GGDEF"/>
    <property type="match status" value="1"/>
</dbReference>
<evidence type="ECO:0000259" key="4">
    <source>
        <dbReference type="PROSITE" id="PS50887"/>
    </source>
</evidence>
<dbReference type="PANTHER" id="PTHR33121">
    <property type="entry name" value="CYCLIC DI-GMP PHOSPHODIESTERASE PDEF"/>
    <property type="match status" value="1"/>
</dbReference>
<dbReference type="Pfam" id="PF08269">
    <property type="entry name" value="dCache_2"/>
    <property type="match status" value="1"/>
</dbReference>
<dbReference type="InterPro" id="IPR035919">
    <property type="entry name" value="EAL_sf"/>
</dbReference>
<name>B9L9I5_NAUPA</name>
<dbReference type="InterPro" id="IPR001633">
    <property type="entry name" value="EAL_dom"/>
</dbReference>
<evidence type="ECO:0000313" key="5">
    <source>
        <dbReference type="EMBL" id="ACM93236.1"/>
    </source>
</evidence>
<keyword evidence="6" id="KW-1185">Reference proteome</keyword>
<evidence type="ECO:0000256" key="1">
    <source>
        <dbReference type="SAM" id="Coils"/>
    </source>
</evidence>
<feature type="domain" description="EAL" evidence="3">
    <location>
        <begin position="503"/>
        <end position="740"/>
    </location>
</feature>
<evidence type="ECO:0000313" key="6">
    <source>
        <dbReference type="Proteomes" id="UP000000448"/>
    </source>
</evidence>
<reference evidence="5 6" key="1">
    <citation type="journal article" date="2009" name="PLoS Genet.">
        <title>Adaptations to submarine hydrothermal environments exemplified by the genome of Nautilia profundicola.</title>
        <authorList>
            <person name="Campbell B.J."/>
            <person name="Smith J.L."/>
            <person name="Hanson T.E."/>
            <person name="Klotz M.G."/>
            <person name="Stein L.Y."/>
            <person name="Lee C.K."/>
            <person name="Wu D."/>
            <person name="Robinson J.M."/>
            <person name="Khouri H.M."/>
            <person name="Eisen J.A."/>
            <person name="Cary S.C."/>
        </authorList>
    </citation>
    <scope>NUCLEOTIDE SEQUENCE [LARGE SCALE GENOMIC DNA]</scope>
    <source>
        <strain evidence="6">ATCC BAA-1463 / DSM 18972 / AmH</strain>
    </source>
</reference>
<dbReference type="InterPro" id="IPR029787">
    <property type="entry name" value="Nucleotide_cyclase"/>
</dbReference>
<keyword evidence="2" id="KW-1133">Transmembrane helix</keyword>
<dbReference type="InterPro" id="IPR004010">
    <property type="entry name" value="Double_Cache_2"/>
</dbReference>
<dbReference type="Gene3D" id="3.30.450.20">
    <property type="entry name" value="PAS domain"/>
    <property type="match status" value="1"/>
</dbReference>
<dbReference type="Pfam" id="PF00563">
    <property type="entry name" value="EAL"/>
    <property type="match status" value="1"/>
</dbReference>
<dbReference type="OrthoDB" id="5372173at2"/>
<dbReference type="Gene3D" id="3.30.70.270">
    <property type="match status" value="1"/>
</dbReference>
<dbReference type="PANTHER" id="PTHR33121:SF79">
    <property type="entry name" value="CYCLIC DI-GMP PHOSPHODIESTERASE PDED-RELATED"/>
    <property type="match status" value="1"/>
</dbReference>
<proteinExistence type="predicted"/>
<keyword evidence="2" id="KW-0472">Membrane</keyword>
<dbReference type="InterPro" id="IPR050706">
    <property type="entry name" value="Cyclic-di-GMP_PDE-like"/>
</dbReference>
<keyword evidence="2" id="KW-0812">Transmembrane</keyword>
<dbReference type="EMBL" id="CP001279">
    <property type="protein sequence ID" value="ACM93236.1"/>
    <property type="molecule type" value="Genomic_DNA"/>
</dbReference>
<dbReference type="STRING" id="598659.NAMH_0890"/>
<dbReference type="AlphaFoldDB" id="B9L9I5"/>
<dbReference type="PROSITE" id="PS50887">
    <property type="entry name" value="GGDEF"/>
    <property type="match status" value="1"/>
</dbReference>
<sequence>MKKLIKQIFIIPILFMIFGLIAFSIFYAFFIEDLTKKEFKKVNDAVLKNEKTILEKNMKSILDAVNGIRLSSYKITHNVLKELLNTVYKDYLNNKKDLKKFLQMHQTKNMFFYIVSKNLVYPDISESFIQIGKNRYLVVNYKNRKYLAVEKRLSDGTILGLAYKLEIIKNMIKNEIIEFIKTINKSNKLNNIAIAEITDWFAEKGTFGKVIYHPIKSFIGKELDLNQPDVKGKYYTKEYFNCLKRKEGCFVTYYFKNPITHIDEPKITYFAIYRPYNYMFVKGFYYSQIIKDIESIQEDIINDVSELLIVTLILLVVFVLISFIVSYIISKKIMQQTIKQYEKLKNNYEKSQKELMKRVYYDKLSGLPNRNKLIEDIDRYKSLCLIDIDDFSDLNDIFGFEIGDKILILISEVLSKKYKNVYRIGSDEFAIGFEYNIVEEDLREIVHLDIKYNDIKINFSVGASSMKGKLLETAETALKLAYKDKVLKYKIYDEKIQQSQKERLQKLQQLLTILENEDIVPYFQCVVNNKQQVVKYEALMRIRYDGKILSPAHFMDLIKEFKLYNYFSRIMIKKVFENLDKFKNIPVSINLSYVDIANEETKKLIYDLLDKDGNTNVVFEILETENIEQFDKVIDFIFHVKRKGIKIAIDDFGSGYSNLVNILYLKPDYLKIDASLIKNIDNIMYFEIIKFIVIFAKKFNIKTIAEYVSDEEKFLILQKLGIDEFQGFYFCEPRPIEELI</sequence>
<dbReference type="HOGENOM" id="CLU_000445_70_46_7"/>
<feature type="coiled-coil region" evidence="1">
    <location>
        <begin position="331"/>
        <end position="358"/>
    </location>
</feature>
<dbReference type="SUPFAM" id="SSF55073">
    <property type="entry name" value="Nucleotide cyclase"/>
    <property type="match status" value="1"/>
</dbReference>
<dbReference type="NCBIfam" id="TIGR00254">
    <property type="entry name" value="GGDEF"/>
    <property type="match status" value="1"/>
</dbReference>
<dbReference type="RefSeq" id="WP_015902288.1">
    <property type="nucleotide sequence ID" value="NC_012115.1"/>
</dbReference>
<dbReference type="SUPFAM" id="SSF141868">
    <property type="entry name" value="EAL domain-like"/>
    <property type="match status" value="1"/>
</dbReference>
<dbReference type="InterPro" id="IPR043128">
    <property type="entry name" value="Rev_trsase/Diguanyl_cyclase"/>
</dbReference>
<dbReference type="KEGG" id="nam:NAMH_0890"/>
<dbReference type="eggNOG" id="COG2199">
    <property type="taxonomic scope" value="Bacteria"/>
</dbReference>
<feature type="transmembrane region" description="Helical" evidence="2">
    <location>
        <begin position="7"/>
        <end position="30"/>
    </location>
</feature>
<dbReference type="SMART" id="SM00267">
    <property type="entry name" value="GGDEF"/>
    <property type="match status" value="1"/>
</dbReference>
<dbReference type="PROSITE" id="PS50883">
    <property type="entry name" value="EAL"/>
    <property type="match status" value="1"/>
</dbReference>
<feature type="domain" description="GGDEF" evidence="4">
    <location>
        <begin position="379"/>
        <end position="501"/>
    </location>
</feature>
<keyword evidence="1" id="KW-0175">Coiled coil</keyword>